<keyword evidence="5" id="KW-1185">Reference proteome</keyword>
<dbReference type="PANTHER" id="PTHR28076">
    <property type="entry name" value="SPORULATION-SPECIFIC PROTEIN 71"/>
    <property type="match status" value="1"/>
</dbReference>
<evidence type="ECO:0000313" key="5">
    <source>
        <dbReference type="Proteomes" id="UP001497453"/>
    </source>
</evidence>
<evidence type="ECO:0000259" key="2">
    <source>
        <dbReference type="Pfam" id="PF15404"/>
    </source>
</evidence>
<dbReference type="Proteomes" id="UP001497453">
    <property type="component" value="Chromosome 7"/>
</dbReference>
<evidence type="ECO:0000313" key="4">
    <source>
        <dbReference type="EMBL" id="CAL1713134.1"/>
    </source>
</evidence>
<feature type="region of interest" description="Disordered" evidence="1">
    <location>
        <begin position="162"/>
        <end position="223"/>
    </location>
</feature>
<dbReference type="InterPro" id="IPR039486">
    <property type="entry name" value="Mug56/Spo71_PH"/>
</dbReference>
<feature type="domain" description="Mug56/Spo71 PH" evidence="2">
    <location>
        <begin position="860"/>
        <end position="1015"/>
    </location>
</feature>
<dbReference type="Pfam" id="PF15404">
    <property type="entry name" value="PH_4"/>
    <property type="match status" value="1"/>
</dbReference>
<protein>
    <recommendedName>
        <fullName evidence="6">PH domain-containing protein</fullName>
    </recommendedName>
</protein>
<evidence type="ECO:0000256" key="1">
    <source>
        <dbReference type="SAM" id="MobiDB-lite"/>
    </source>
</evidence>
<reference evidence="5" key="1">
    <citation type="submission" date="2024-04" db="EMBL/GenBank/DDBJ databases">
        <authorList>
            <person name="Shaw F."/>
            <person name="Minotto A."/>
        </authorList>
    </citation>
    <scope>NUCLEOTIDE SEQUENCE [LARGE SCALE GENOMIC DNA]</scope>
</reference>
<dbReference type="EMBL" id="OZ037950">
    <property type="protein sequence ID" value="CAL1713134.1"/>
    <property type="molecule type" value="Genomic_DNA"/>
</dbReference>
<dbReference type="PANTHER" id="PTHR28076:SF1">
    <property type="entry name" value="PROSPORE MEMBRANE ADAPTER PROTEIN SPO71"/>
    <property type="match status" value="1"/>
</dbReference>
<evidence type="ECO:0008006" key="6">
    <source>
        <dbReference type="Google" id="ProtNLM"/>
    </source>
</evidence>
<accession>A0ABP1E0R5</accession>
<feature type="region of interest" description="Disordered" evidence="1">
    <location>
        <begin position="252"/>
        <end position="282"/>
    </location>
</feature>
<feature type="region of interest" description="Disordered" evidence="1">
    <location>
        <begin position="1"/>
        <end position="28"/>
    </location>
</feature>
<name>A0ABP1E0R5_9APHY</name>
<dbReference type="InterPro" id="IPR057379">
    <property type="entry name" value="PH_SPO71"/>
</dbReference>
<proteinExistence type="predicted"/>
<feature type="domain" description="Prospore membrane adapter protein SPO71 PH" evidence="3">
    <location>
        <begin position="334"/>
        <end position="479"/>
    </location>
</feature>
<sequence>MSWPPPEAVPQAVVNPAPGPLNHTGGHTRHRRFIGPLPEVVVFQAIDVVPQTPKRKTWLSSLMHTGVRQEPEESQHEHEEGVRRAIRNHAHQFFLGRGGRSEDWGERTERHAREEMWRIWRDSEWGRARAERKESKTVKRWVGSSFDVGMFLGVDLLRHSPATSPPGTVSGTQAETAPPSTAFVTAPSIPSPPPLEHPRPGWGDSHPASLNEREDDHGTPISVSADSHSALLQVTSRPLHDVRSEPALVTRTPMATPTHDGIRSDGDVSQVPTPPKNKGKTVHYADTATETPVTTGAPAPPAEVLSRTGVQVQETSAGAAQQATLENQVRWGDVILRDRMLVRVSHTDRETIGPNFDENQNRVTPHMQNEKWKEYIVAWRKDQLELHEDHATPGKEWLSGHKHLAFTIPLDSMTTRLSLYSFVDLTFCLICPEKPLQARSKRRWLLFGSSGTSIFVFKVKARTRAVDWVWHLWRHLGGKMPPFVEVRAPFLDTHFRIDIPHYDSADIQAAYSVFTRANITALCEAGLREVPGYNTLIEEEKTLGVSFELAWRLGTYLDWIWQVHDVEDKYRDWAVLCGIALKQHNKPAHLELRIHRHRPNRVHLKDGTRLDEPPAVEGYLQRIRPNTQLKQSLYLVTHDGWMFATTPARAYPPTPPGAPLQTEDIEASPQDIEVCRGRRQIMHATGMTDLRSIVAVRRAFQIIPSSAEPVYRAKFDSEDTEEFWAPPESHEMDGLDPGGDEALYKSTDKASLRMRRSFELLLSSGRVIRFETHSCSDALEWINRLRPLVSYWRKRHRMDAREEMNLAYEAGRSRISPPKFVCAREKTPEHLPSPDAPLPELSVFYNWCVLDECRPILKCGRVFWRLGRKGPYKQLQLVLVSGHLVQFHVTGTPSLHHRRHLTVNLLDAYVCSGYIAAQRLPPGQYHPDTPSLPRRYRDGLESDESDEDTIFMIWYRRHVPSEEMIQAAHPVASTDGTKTMHADVPPLNAKRKLGVYRTRSKLERDAWVWAINVEIDKAVRRTRERETRIRETGKLIMT</sequence>
<feature type="compositionally biased region" description="Polar residues" evidence="1">
    <location>
        <begin position="162"/>
        <end position="183"/>
    </location>
</feature>
<gene>
    <name evidence="4" type="ORF">GFSPODELE1_LOCUS9164</name>
</gene>
<evidence type="ECO:0000259" key="3">
    <source>
        <dbReference type="Pfam" id="PF23207"/>
    </source>
</evidence>
<organism evidence="4 5">
    <name type="scientific">Somion occarium</name>
    <dbReference type="NCBI Taxonomy" id="3059160"/>
    <lineage>
        <taxon>Eukaryota</taxon>
        <taxon>Fungi</taxon>
        <taxon>Dikarya</taxon>
        <taxon>Basidiomycota</taxon>
        <taxon>Agaricomycotina</taxon>
        <taxon>Agaricomycetes</taxon>
        <taxon>Polyporales</taxon>
        <taxon>Cerrenaceae</taxon>
        <taxon>Somion</taxon>
    </lineage>
</organism>
<dbReference type="Pfam" id="PF23207">
    <property type="entry name" value="PH_SPO71"/>
    <property type="match status" value="1"/>
</dbReference>
<dbReference type="InterPro" id="IPR040345">
    <property type="entry name" value="Mug56/Spo71"/>
</dbReference>